<feature type="compositionally biased region" description="Low complexity" evidence="1">
    <location>
        <begin position="84"/>
        <end position="97"/>
    </location>
</feature>
<dbReference type="InterPro" id="IPR027417">
    <property type="entry name" value="P-loop_NTPase"/>
</dbReference>
<proteinExistence type="predicted"/>
<evidence type="ECO:0000313" key="4">
    <source>
        <dbReference type="Proteomes" id="UP000816034"/>
    </source>
</evidence>
<feature type="compositionally biased region" description="Polar residues" evidence="1">
    <location>
        <begin position="1239"/>
        <end position="1257"/>
    </location>
</feature>
<feature type="compositionally biased region" description="Basic residues" evidence="1">
    <location>
        <begin position="1"/>
        <end position="25"/>
    </location>
</feature>
<comment type="caution">
    <text evidence="3">The sequence shown here is derived from an EMBL/GenBank/DDBJ whole genome shotgun (WGS) entry which is preliminary data.</text>
</comment>
<dbReference type="SUPFAM" id="SSF52540">
    <property type="entry name" value="P-loop containing nucleoside triphosphate hydrolases"/>
    <property type="match status" value="1"/>
</dbReference>
<dbReference type="CDD" id="cd18808">
    <property type="entry name" value="SF1_C_Upf1"/>
    <property type="match status" value="1"/>
</dbReference>
<dbReference type="Proteomes" id="UP000816034">
    <property type="component" value="Unassembled WGS sequence"/>
</dbReference>
<feature type="compositionally biased region" description="Polar residues" evidence="1">
    <location>
        <begin position="1318"/>
        <end position="1327"/>
    </location>
</feature>
<dbReference type="GO" id="GO:0004386">
    <property type="term" value="F:helicase activity"/>
    <property type="evidence" value="ECO:0007669"/>
    <property type="project" value="InterPro"/>
</dbReference>
<accession>A0AA88GUP1</accession>
<feature type="region of interest" description="Disordered" evidence="1">
    <location>
        <begin position="1239"/>
        <end position="1346"/>
    </location>
</feature>
<dbReference type="GeneID" id="68094843"/>
<dbReference type="SMART" id="SM00382">
    <property type="entry name" value="AAA"/>
    <property type="match status" value="1"/>
</dbReference>
<dbReference type="InterPro" id="IPR045055">
    <property type="entry name" value="DNA2/NAM7-like"/>
</dbReference>
<evidence type="ECO:0000313" key="3">
    <source>
        <dbReference type="EMBL" id="KAG2386643.1"/>
    </source>
</evidence>
<evidence type="ECO:0000256" key="1">
    <source>
        <dbReference type="SAM" id="MobiDB-lite"/>
    </source>
</evidence>
<feature type="compositionally biased region" description="Basic residues" evidence="1">
    <location>
        <begin position="265"/>
        <end position="276"/>
    </location>
</feature>
<dbReference type="PANTHER" id="PTHR10887:SF495">
    <property type="entry name" value="HELICASE SENATAXIN ISOFORM X1-RELATED"/>
    <property type="match status" value="1"/>
</dbReference>
<name>A0AA88GUP1_NAELO</name>
<feature type="region of interest" description="Disordered" evidence="1">
    <location>
        <begin position="1364"/>
        <end position="1436"/>
    </location>
</feature>
<feature type="region of interest" description="Disordered" evidence="1">
    <location>
        <begin position="1"/>
        <end position="108"/>
    </location>
</feature>
<dbReference type="InterPro" id="IPR041679">
    <property type="entry name" value="DNA2/NAM7-like_C"/>
</dbReference>
<evidence type="ECO:0000259" key="2">
    <source>
        <dbReference type="SMART" id="SM00382"/>
    </source>
</evidence>
<sequence length="1436" mass="163199">MRGGKRGGRRRRPGTSRRGRRRGNHHPQSDHSNAPLLDGKNPIDLNVEEDYLIEGESDDESMGDDSASDTSSDSSFDPNERKLSASGTTTPTASSSRSKSHKGGKQQYYEQHKHRFEMNNEVLTWVLDDIMTPIELDPIPDKFRDVKHYCNSFLDYVFEETRACIQQSIETDNHGEFAKCAVTKWKKGKNRGDSATIYFDIIPRPPKDPNMTPYIPMFQKHDYCIVTTEPNLKDLEKQNHFFVIVEEGNQQSTNKFKSQSQPWNRRGRRGGRRGGRGGRQNSLPRANTSNIQTKFKAKFVATSVTKHMLNMEATFKKGRKHKGGHRQSGGGGKQNWFVFPIFTMVTKHREYEALQRMTIPNDIFQVIKGDRAHGHQKAQPVENIAPPLKEFLEKAYNTSQFKAIQQVLNRVDQKVHLIHGPPGCGKTSVLLGLIMALLANKKRILICSGTNVAVDHIINKMTQNGLRNSNGEKYQLSINKMARIGNDEKIDELSKKIDPATRFKQLQRNVKDIIHCVELIRNEQGEVMEKSRQSNTAFNARNSIKSRTEKINKLISNTDDTINRLLTTKLVNQEMVNTVLEKFSKVKEHIKSFLDLGNSSEAKKQDLNNNAKDLYDEIDAFFKELQVYLTLDNRDVEKKILDNCDLVFATLAITGRHVMRSCKTFDVLIIDEAAQVTESESIIPLCLVTETLVLIGDPKQLPSTVLSEEAVEKEYNRSMFERLMKLSHNKGMSIQKPVLLDTQYRMHPAISKFPENVFYHGILKDGENVKQYHAHPDWKPLYENGLESCLFMHCPKSVESFNAHIKSYQNEEEANMVVKLIDFYMTTLGISRSKIAVITFYRAQVDLIREKLSQYEKEHPQVSKSQVTSQKEAQTSTTAPQNQPSQTENAATTEVNKEPQVGTSDDGLGEPLPEDYEDSSDEEEPLEEIEEWFDVNTVDSYQGSEKQIVILSTVRANDRNSLGFCVDQRRLNVAITRAQYSLVVVGNGENLCSNDIWRSFISNTKIVEPSDYFKTETGESIATDNLLARNIQRNSLNLVAALLSNKSLLNSIENMQDFANKIIEMCLNHDNHVLFGQAIKQLKINLHTTGYRNGNNLIHRCIHTKSYDCLAVLLHHVSSHSLLLDFDDRGQLAIHLIAIDYGRKQHEKEKLKEIFEVMVSAMTKIEPSAQQKKQLHLMRVDPLVVFETLNRNGQSVAEILIKKGCEDLLEILAKYHVLNDTDENLRKLAKGGNLERFFKNNNATSQVPPSSNSTQQPTKERPSSRQHQQQHHLSATNQTRNPQQKSQGVTTNKDQNLPHKTTAVASNSQQDQHRTNKHQQQIPTKSYTPKPQEQKQQQQTTSETPSIDYQKQYEQFKQLMQAKFTPTAAASSTGSSTVNSQQEPQNSISSDTTTTRNDRARNHGGQNKQQLFVKVEKSPQQNQAPPPTTQESQQDQ</sequence>
<feature type="region of interest" description="Disordered" evidence="1">
    <location>
        <begin position="857"/>
        <end position="926"/>
    </location>
</feature>
<feature type="compositionally biased region" description="Low complexity" evidence="1">
    <location>
        <begin position="1365"/>
        <end position="1377"/>
    </location>
</feature>
<feature type="compositionally biased region" description="Low complexity" evidence="1">
    <location>
        <begin position="1386"/>
        <end position="1395"/>
    </location>
</feature>
<dbReference type="Pfam" id="PF13087">
    <property type="entry name" value="AAA_12"/>
    <property type="match status" value="2"/>
</dbReference>
<feature type="compositionally biased region" description="Polar residues" evidence="1">
    <location>
        <begin position="280"/>
        <end position="290"/>
    </location>
</feature>
<dbReference type="Gene3D" id="3.40.50.300">
    <property type="entry name" value="P-loop containing nucleotide triphosphate hydrolases"/>
    <property type="match status" value="2"/>
</dbReference>
<feature type="compositionally biased region" description="Acidic residues" evidence="1">
    <location>
        <begin position="912"/>
        <end position="926"/>
    </location>
</feature>
<feature type="compositionally biased region" description="Acidic residues" evidence="1">
    <location>
        <begin position="46"/>
        <end position="67"/>
    </location>
</feature>
<protein>
    <recommendedName>
        <fullName evidence="2">AAA+ ATPase domain-containing protein</fullName>
    </recommendedName>
</protein>
<dbReference type="RefSeq" id="XP_044550635.1">
    <property type="nucleotide sequence ID" value="XM_044691799.1"/>
</dbReference>
<feature type="compositionally biased region" description="Low complexity" evidence="1">
    <location>
        <begin position="1328"/>
        <end position="1346"/>
    </location>
</feature>
<dbReference type="InterPro" id="IPR041677">
    <property type="entry name" value="DNA2/NAM7_AAA_11"/>
</dbReference>
<feature type="compositionally biased region" description="Low complexity" evidence="1">
    <location>
        <begin position="68"/>
        <end position="77"/>
    </location>
</feature>
<feature type="compositionally biased region" description="Polar residues" evidence="1">
    <location>
        <begin position="252"/>
        <end position="263"/>
    </location>
</feature>
<organism evidence="3 4">
    <name type="scientific">Naegleria lovaniensis</name>
    <name type="common">Amoeba</name>
    <dbReference type="NCBI Taxonomy" id="51637"/>
    <lineage>
        <taxon>Eukaryota</taxon>
        <taxon>Discoba</taxon>
        <taxon>Heterolobosea</taxon>
        <taxon>Tetramitia</taxon>
        <taxon>Eutetramitia</taxon>
        <taxon>Vahlkampfiidae</taxon>
        <taxon>Naegleria</taxon>
    </lineage>
</organism>
<dbReference type="PANTHER" id="PTHR10887">
    <property type="entry name" value="DNA2/NAM7 HELICASE FAMILY"/>
    <property type="match status" value="1"/>
</dbReference>
<keyword evidence="4" id="KW-1185">Reference proteome</keyword>
<dbReference type="EMBL" id="PYSW02000015">
    <property type="protein sequence ID" value="KAG2386643.1"/>
    <property type="molecule type" value="Genomic_DNA"/>
</dbReference>
<feature type="domain" description="AAA+ ATPase" evidence="2">
    <location>
        <begin position="412"/>
        <end position="671"/>
    </location>
</feature>
<dbReference type="Pfam" id="PF13086">
    <property type="entry name" value="AAA_11"/>
    <property type="match status" value="1"/>
</dbReference>
<feature type="compositionally biased region" description="Polar residues" evidence="1">
    <location>
        <begin position="862"/>
        <end position="894"/>
    </location>
</feature>
<reference evidence="3 4" key="1">
    <citation type="journal article" date="2018" name="BMC Genomics">
        <title>The genome of Naegleria lovaniensis, the basis for a comparative approach to unravel pathogenicity factors of the human pathogenic amoeba N. fowleri.</title>
        <authorList>
            <person name="Liechti N."/>
            <person name="Schurch N."/>
            <person name="Bruggmann R."/>
            <person name="Wittwer M."/>
        </authorList>
    </citation>
    <scope>NUCLEOTIDE SEQUENCE [LARGE SCALE GENOMIC DNA]</scope>
    <source>
        <strain evidence="3 4">ATCC 30569</strain>
    </source>
</reference>
<dbReference type="InterPro" id="IPR003593">
    <property type="entry name" value="AAA+_ATPase"/>
</dbReference>
<gene>
    <name evidence="3" type="ORF">C9374_002387</name>
</gene>
<feature type="compositionally biased region" description="Polar residues" evidence="1">
    <location>
        <begin position="1273"/>
        <end position="1310"/>
    </location>
</feature>
<feature type="region of interest" description="Disordered" evidence="1">
    <location>
        <begin position="252"/>
        <end position="290"/>
    </location>
</feature>
<dbReference type="InterPro" id="IPR047187">
    <property type="entry name" value="SF1_C_Upf1"/>
</dbReference>